<proteinExistence type="predicted"/>
<dbReference type="EMBL" id="JXRR01000017">
    <property type="protein sequence ID" value="KIL46046.1"/>
    <property type="molecule type" value="Genomic_DNA"/>
</dbReference>
<evidence type="ECO:0000313" key="2">
    <source>
        <dbReference type="Proteomes" id="UP000031972"/>
    </source>
</evidence>
<protein>
    <submittedName>
        <fullName evidence="1">Uncharacterized protein</fullName>
    </submittedName>
</protein>
<name>A0A0C2VNM9_9BACL</name>
<keyword evidence="2" id="KW-1185">Reference proteome</keyword>
<evidence type="ECO:0000313" key="1">
    <source>
        <dbReference type="EMBL" id="KIL46046.1"/>
    </source>
</evidence>
<reference evidence="1 2" key="1">
    <citation type="submission" date="2015-01" db="EMBL/GenBank/DDBJ databases">
        <title>Jeotgalibacillus campisalis genome sequencing.</title>
        <authorList>
            <person name="Goh K.M."/>
            <person name="Chan K.-G."/>
            <person name="Yaakop A.S."/>
            <person name="Ee R."/>
            <person name="Gan H.M."/>
            <person name="Chan C.S."/>
        </authorList>
    </citation>
    <scope>NUCLEOTIDE SEQUENCE [LARGE SCALE GENOMIC DNA]</scope>
    <source>
        <strain evidence="1 2">SF-57</strain>
    </source>
</reference>
<dbReference type="Proteomes" id="UP000031972">
    <property type="component" value="Unassembled WGS sequence"/>
</dbReference>
<gene>
    <name evidence="1" type="ORF">KR50_27210</name>
</gene>
<sequence>MSFHEKVFHGGILFYNSMAFQSETSFCSNHYHYSLLIRQMV</sequence>
<accession>A0A0C2VNM9</accession>
<dbReference type="AlphaFoldDB" id="A0A0C2VNM9"/>
<comment type="caution">
    <text evidence="1">The sequence shown here is derived from an EMBL/GenBank/DDBJ whole genome shotgun (WGS) entry which is preliminary data.</text>
</comment>
<organism evidence="1 2">
    <name type="scientific">Jeotgalibacillus campisalis</name>
    <dbReference type="NCBI Taxonomy" id="220754"/>
    <lineage>
        <taxon>Bacteria</taxon>
        <taxon>Bacillati</taxon>
        <taxon>Bacillota</taxon>
        <taxon>Bacilli</taxon>
        <taxon>Bacillales</taxon>
        <taxon>Caryophanaceae</taxon>
        <taxon>Jeotgalibacillus</taxon>
    </lineage>
</organism>